<dbReference type="PANTHER" id="PTHR24173">
    <property type="entry name" value="ANKYRIN REPEAT CONTAINING"/>
    <property type="match status" value="1"/>
</dbReference>
<evidence type="ECO:0000256" key="1">
    <source>
        <dbReference type="ARBA" id="ARBA00022737"/>
    </source>
</evidence>
<reference evidence="3" key="1">
    <citation type="submission" date="2023-08" db="EMBL/GenBank/DDBJ databases">
        <authorList>
            <person name="Chen Y."/>
            <person name="Shah S."/>
            <person name="Dougan E. K."/>
            <person name="Thang M."/>
            <person name="Chan C."/>
        </authorList>
    </citation>
    <scope>NUCLEOTIDE SEQUENCE</scope>
</reference>
<keyword evidence="1" id="KW-0677">Repeat</keyword>
<keyword evidence="2" id="KW-0040">ANK repeat</keyword>
<accession>A0AA36HRW9</accession>
<dbReference type="EMBL" id="CAUJNA010000236">
    <property type="protein sequence ID" value="CAJ1374210.1"/>
    <property type="molecule type" value="Genomic_DNA"/>
</dbReference>
<dbReference type="Proteomes" id="UP001178507">
    <property type="component" value="Unassembled WGS sequence"/>
</dbReference>
<proteinExistence type="predicted"/>
<evidence type="ECO:0000313" key="3">
    <source>
        <dbReference type="EMBL" id="CAJ1374210.1"/>
    </source>
</evidence>
<dbReference type="PANTHER" id="PTHR24173:SF74">
    <property type="entry name" value="ANKYRIN REPEAT DOMAIN-CONTAINING PROTEIN 16"/>
    <property type="match status" value="1"/>
</dbReference>
<keyword evidence="4" id="KW-1185">Reference proteome</keyword>
<dbReference type="AlphaFoldDB" id="A0AA36HRW9"/>
<comment type="caution">
    <text evidence="3">The sequence shown here is derived from an EMBL/GenBank/DDBJ whole genome shotgun (WGS) entry which is preliminary data.</text>
</comment>
<sequence length="957" mass="106454">MADAPDDPQFIASMASAAKLLTQDGERQMQCLLHQASDEARTRVATAALAALLAEPWSYDFTRLLLCADAEAIGEVSKVGAGELPDSLTRWPSICSVAQARAVYEPALQRRVKQLLIAGADANGARGEGPPQLPLMCCAMNGWTELAKCLLTAQADVTLCDACGSTALHYAAIHHEATLAETLLDSTRHNCTAELLVSHSQGDLLVLPYQAAALQEVATLEVQGSAQTVTILAATTRASDDYDDVEPTTFVPDCQSYERLPCSCHHVLLSPYENGFWPGFDHLWQKASLERLLTLQQVYFREQWGFRFIGHHFWHSAGFGNFKNGLDTPYFTATSYAQYFPEACHVEPACRLTQAFSMSLNWVVTLKQFSVFPEGSQVEAYIPHLAEMADAQHVEAWRGAPWYYLLEKPHWAEAFLFLLQELEELLTGQPVQESAEDERFARSVARMGSDVSEGGACREVAALREVSRESRGPERFVAMARLQHAVFQPPCFQSLAHSMVIFGAAVRQLLPVPDAPWPFGPAEPAETSALWRLCGQPGVAHRRVGQAELHFLSGDVVVVGNELQVELLWTATSDDDCIMVGTNFHNNGSLYYSFMHTLPQSFLMHWECSFGLDNGTEQFDHHHAASTSLSGFTLITACRVPQGTASSRLWTETRASAGIELQLRSAWAPEPLRLCPRPRVRRALAACSAPLHDAERVHEILPHALEDWLNYHFAIGIEHFTVFDTDGSYEPYLRRFVDVGLVSYRGRFPGLVAPKLGLASAGLKRPEQQRRMLMEPHALELCVWENRQVADWVVVVHSFEEYLHSPLLSSKLQEVPLSHLIRQWAEQVPGTALFELFQEPMGGARRDGQTVFSRWTKKRGLEMSDAPGVPGLQADSLHFQPFAWIVDPVNVIQTAVHFAQARANGHKMIVLPKQTLRVNHYIDLGSNTTRCLDELGGCNVEDDTLLWAEERVLSMRA</sequence>
<dbReference type="InterPro" id="IPR036770">
    <property type="entry name" value="Ankyrin_rpt-contain_sf"/>
</dbReference>
<evidence type="ECO:0000256" key="2">
    <source>
        <dbReference type="ARBA" id="ARBA00023043"/>
    </source>
</evidence>
<protein>
    <submittedName>
        <fullName evidence="3">Uncharacterized protein</fullName>
    </submittedName>
</protein>
<name>A0AA36HRW9_9DINO</name>
<dbReference type="Gene3D" id="1.25.40.20">
    <property type="entry name" value="Ankyrin repeat-containing domain"/>
    <property type="match status" value="1"/>
</dbReference>
<evidence type="ECO:0000313" key="4">
    <source>
        <dbReference type="Proteomes" id="UP001178507"/>
    </source>
</evidence>
<gene>
    <name evidence="3" type="ORF">EVOR1521_LOCUS3824</name>
</gene>
<dbReference type="SUPFAM" id="SSF48403">
    <property type="entry name" value="Ankyrin repeat"/>
    <property type="match status" value="1"/>
</dbReference>
<dbReference type="Pfam" id="PF12796">
    <property type="entry name" value="Ank_2"/>
    <property type="match status" value="1"/>
</dbReference>
<organism evidence="3 4">
    <name type="scientific">Effrenium voratum</name>
    <dbReference type="NCBI Taxonomy" id="2562239"/>
    <lineage>
        <taxon>Eukaryota</taxon>
        <taxon>Sar</taxon>
        <taxon>Alveolata</taxon>
        <taxon>Dinophyceae</taxon>
        <taxon>Suessiales</taxon>
        <taxon>Symbiodiniaceae</taxon>
        <taxon>Effrenium</taxon>
    </lineage>
</organism>
<dbReference type="InterPro" id="IPR002110">
    <property type="entry name" value="Ankyrin_rpt"/>
</dbReference>